<feature type="region of interest" description="Disordered" evidence="1">
    <location>
        <begin position="130"/>
        <end position="153"/>
    </location>
</feature>
<dbReference type="AlphaFoldDB" id="A0A8C4KYQ6"/>
<feature type="compositionally biased region" description="Basic and acidic residues" evidence="1">
    <location>
        <begin position="136"/>
        <end position="146"/>
    </location>
</feature>
<keyword evidence="2" id="KW-0812">Transmembrane</keyword>
<name>A0A8C4KYQ6_EQUAS</name>
<keyword evidence="2" id="KW-1133">Transmembrane helix</keyword>
<organism evidence="3">
    <name type="scientific">Equus asinus asinus</name>
    <dbReference type="NCBI Taxonomy" id="83772"/>
    <lineage>
        <taxon>Eukaryota</taxon>
        <taxon>Metazoa</taxon>
        <taxon>Chordata</taxon>
        <taxon>Craniata</taxon>
        <taxon>Vertebrata</taxon>
        <taxon>Euteleostomi</taxon>
        <taxon>Mammalia</taxon>
        <taxon>Eutheria</taxon>
        <taxon>Laurasiatheria</taxon>
        <taxon>Perissodactyla</taxon>
        <taxon>Equidae</taxon>
        <taxon>Equus</taxon>
    </lineage>
</organism>
<keyword evidence="2" id="KW-0472">Membrane</keyword>
<evidence type="ECO:0000256" key="1">
    <source>
        <dbReference type="SAM" id="MobiDB-lite"/>
    </source>
</evidence>
<protein>
    <submittedName>
        <fullName evidence="3">Uncharacterized protein</fullName>
    </submittedName>
</protein>
<dbReference type="Ensembl" id="ENSEAST00005003311.1">
    <property type="protein sequence ID" value="ENSEASP00005003032.1"/>
    <property type="gene ID" value="ENSEASG00005002325.1"/>
</dbReference>
<evidence type="ECO:0000256" key="2">
    <source>
        <dbReference type="SAM" id="Phobius"/>
    </source>
</evidence>
<evidence type="ECO:0000313" key="3">
    <source>
        <dbReference type="Ensembl" id="ENSEASP00005003032.1"/>
    </source>
</evidence>
<accession>A0A8C4KYQ6</accession>
<proteinExistence type="predicted"/>
<feature type="transmembrane region" description="Helical" evidence="2">
    <location>
        <begin position="37"/>
        <end position="57"/>
    </location>
</feature>
<feature type="transmembrane region" description="Helical" evidence="2">
    <location>
        <begin position="77"/>
        <end position="96"/>
    </location>
</feature>
<reference evidence="3" key="1">
    <citation type="submission" date="2023-03" db="UniProtKB">
        <authorList>
            <consortium name="Ensembl"/>
        </authorList>
    </citation>
    <scope>IDENTIFICATION</scope>
</reference>
<sequence length="153" mass="17025">DRVGEKSCQNDGICIFVSLDRFAGAGWRWRLWCSIKFTLALVLFRWQTLIGGLLLHVSWKLGWAEINSSSRSAVLTWLPASLLFVGIIYAGSRALSRLVSVRGLGRTLSSSPLPLNLLCLDQRGTKHRLSTGTAARENKSWTRGHMEPFTPSP</sequence>